<feature type="domain" description="F-box" evidence="2">
    <location>
        <begin position="7"/>
        <end position="47"/>
    </location>
</feature>
<name>A0A484FCB3_COLOR</name>
<accession>A0A484FCB3</accession>
<dbReference type="InterPro" id="IPR001810">
    <property type="entry name" value="F-box_dom"/>
</dbReference>
<reference evidence="4" key="1">
    <citation type="journal article" date="2013" name="New Phytol.">
        <title>Comparative genomic and transcriptomic analyses reveal the hemibiotrophic stage shift of Colletotrichum fungi.</title>
        <authorList>
            <person name="Gan P."/>
            <person name="Ikeda K."/>
            <person name="Irieda H."/>
            <person name="Narusaka M."/>
            <person name="O'Connell R.J."/>
            <person name="Narusaka Y."/>
            <person name="Takano Y."/>
            <person name="Kubo Y."/>
            <person name="Shirasu K."/>
        </authorList>
    </citation>
    <scope>NUCLEOTIDE SEQUENCE [LARGE SCALE GENOMIC DNA]</scope>
    <source>
        <strain evidence="4">104-T / ATCC 96160 / CBS 514.97 / LARS 414 / MAFF 240422</strain>
    </source>
</reference>
<gene>
    <name evidence="3" type="ORF">Cob_v011076</name>
</gene>
<evidence type="ECO:0000256" key="1">
    <source>
        <dbReference type="SAM" id="MobiDB-lite"/>
    </source>
</evidence>
<dbReference type="Gene3D" id="1.20.1280.50">
    <property type="match status" value="1"/>
</dbReference>
<dbReference type="AlphaFoldDB" id="A0A484FCB3"/>
<evidence type="ECO:0000259" key="2">
    <source>
        <dbReference type="SMART" id="SM00256"/>
    </source>
</evidence>
<dbReference type="SMART" id="SM00256">
    <property type="entry name" value="FBOX"/>
    <property type="match status" value="1"/>
</dbReference>
<protein>
    <recommendedName>
        <fullName evidence="2">F-box domain-containing protein</fullName>
    </recommendedName>
</protein>
<evidence type="ECO:0000313" key="3">
    <source>
        <dbReference type="EMBL" id="TDZ15980.1"/>
    </source>
</evidence>
<dbReference type="Pfam" id="PF12937">
    <property type="entry name" value="F-box-like"/>
    <property type="match status" value="1"/>
</dbReference>
<comment type="caution">
    <text evidence="3">The sequence shown here is derived from an EMBL/GenBank/DDBJ whole genome shotgun (WGS) entry which is preliminary data.</text>
</comment>
<dbReference type="SUPFAM" id="SSF81383">
    <property type="entry name" value="F-box domain"/>
    <property type="match status" value="1"/>
</dbReference>
<dbReference type="CDD" id="cd09917">
    <property type="entry name" value="F-box_SF"/>
    <property type="match status" value="1"/>
</dbReference>
<dbReference type="InterPro" id="IPR036047">
    <property type="entry name" value="F-box-like_dom_sf"/>
</dbReference>
<proteinExistence type="predicted"/>
<dbReference type="OrthoDB" id="5139943at2759"/>
<dbReference type="EMBL" id="AMCV02000037">
    <property type="protein sequence ID" value="TDZ15980.1"/>
    <property type="molecule type" value="Genomic_DNA"/>
</dbReference>
<reference evidence="4" key="2">
    <citation type="journal article" date="2019" name="Mol. Plant Microbe Interact.">
        <title>Genome sequence resources for four phytopathogenic fungi from the Colletotrichum orbiculare species complex.</title>
        <authorList>
            <person name="Gan P."/>
            <person name="Tsushima A."/>
            <person name="Narusaka M."/>
            <person name="Narusaka Y."/>
            <person name="Takano Y."/>
            <person name="Kubo Y."/>
            <person name="Shirasu K."/>
        </authorList>
    </citation>
    <scope>GENOME REANNOTATION</scope>
    <source>
        <strain evidence="4">104-T / ATCC 96160 / CBS 514.97 / LARS 414 / MAFF 240422</strain>
    </source>
</reference>
<organism evidence="3 4">
    <name type="scientific">Colletotrichum orbiculare (strain 104-T / ATCC 96160 / CBS 514.97 / LARS 414 / MAFF 240422)</name>
    <name type="common">Cucumber anthracnose fungus</name>
    <name type="synonym">Colletotrichum lagenarium</name>
    <dbReference type="NCBI Taxonomy" id="1213857"/>
    <lineage>
        <taxon>Eukaryota</taxon>
        <taxon>Fungi</taxon>
        <taxon>Dikarya</taxon>
        <taxon>Ascomycota</taxon>
        <taxon>Pezizomycotina</taxon>
        <taxon>Sordariomycetes</taxon>
        <taxon>Hypocreomycetidae</taxon>
        <taxon>Glomerellales</taxon>
        <taxon>Glomerellaceae</taxon>
        <taxon>Colletotrichum</taxon>
        <taxon>Colletotrichum orbiculare species complex</taxon>
    </lineage>
</organism>
<sequence>MSSIEILPTELIHRIASYCDVQDIHALACVSQSLIAACSDPCLFQARYMRQAPEPSSTLINDTHAFVSIVNAAIQASHLTPPGSANPRGHPDLLDDLMLWYRAVCTQIDNQFRRDYPSARCSGTQNLSTSMSQPPPRPSSSPSSRLATGRRFTPPAAPASTSLCDSRPSCLAVGALENQALKNMHQLTFWLTNYTSYSKSGQVNFKITWEGRQTIAMMTQGALAHPLRSSLPGRQPSAYLPSPERLPFALQRNVVPLPSAELPGRVKRRICAYASTVSWDKWNREYVRGLARDMQNGEWQGYFTRSPARHNTGPWRPIGKGPLENIHFKLGGQITAREVQDGPVGLVFELTADDCKESAGTFNFIDEYHVRSKRVVPKKINPDGHSYKFNGWSTPLGIAGTLQLSSWPHGAAGWFWIWKKEWVNGQQLFGADQ</sequence>
<keyword evidence="4" id="KW-1185">Reference proteome</keyword>
<feature type="region of interest" description="Disordered" evidence="1">
    <location>
        <begin position="116"/>
        <end position="164"/>
    </location>
</feature>
<evidence type="ECO:0000313" key="4">
    <source>
        <dbReference type="Proteomes" id="UP000014480"/>
    </source>
</evidence>
<dbReference type="STRING" id="1213857.A0A484FCB3"/>
<dbReference type="Proteomes" id="UP000014480">
    <property type="component" value="Unassembled WGS sequence"/>
</dbReference>